<dbReference type="EMBL" id="CAJPDS010000044">
    <property type="protein sequence ID" value="CAF9927289.1"/>
    <property type="molecule type" value="Genomic_DNA"/>
</dbReference>
<dbReference type="InterPro" id="IPR037460">
    <property type="entry name" value="SEST-like"/>
</dbReference>
<name>A0A8H3FML0_9LECA</name>
<feature type="chain" id="PRO_5033985292" description="SGNH hydrolase-type esterase domain-containing protein" evidence="1">
    <location>
        <begin position="23"/>
        <end position="329"/>
    </location>
</feature>
<dbReference type="InterPro" id="IPR036514">
    <property type="entry name" value="SGNH_hydro_sf"/>
</dbReference>
<gene>
    <name evidence="3" type="ORF">HETSPECPRED_006546</name>
</gene>
<dbReference type="GO" id="GO:0016788">
    <property type="term" value="F:hydrolase activity, acting on ester bonds"/>
    <property type="evidence" value="ECO:0007669"/>
    <property type="project" value="InterPro"/>
</dbReference>
<dbReference type="PANTHER" id="PTHR37981:SF1">
    <property type="entry name" value="SGNH HYDROLASE-TYPE ESTERASE DOMAIN-CONTAINING PROTEIN"/>
    <property type="match status" value="1"/>
</dbReference>
<sequence length="329" mass="36186">MLSSTLLQLLASSAVLARLGHASPVLQPRDDDDDVLLEYNPGNKTFPHYTALGDSYASGIGFSDSADGNEACHRTVTSYPKRLLDFLGGELAITHFNFAACAGSNDEGVISQIESVAPEVELPMIGHDFGSPDLVTISVGITTGNIMAEIVEKCIASLYKYWDADNSYINLCEVAWYNSLVTIWSMDEGLSKLFDKAMTTNLAEGQKREVYVLGYPQFYATDRGWKDCPEHDAMPHPPLDTLAKDVNGIVLELNKKLKSTAEQAGAVYVDIDAAFEGHRLCDKEKDTWFQRSLGDVQDIVHPNDDGYEGMMNVLEKAILGEPVEYELDD</sequence>
<dbReference type="GO" id="GO:0006629">
    <property type="term" value="P:lipid metabolic process"/>
    <property type="evidence" value="ECO:0007669"/>
    <property type="project" value="TreeGrafter"/>
</dbReference>
<keyword evidence="1" id="KW-0732">Signal</keyword>
<comment type="caution">
    <text evidence="3">The sequence shown here is derived from an EMBL/GenBank/DDBJ whole genome shotgun (WGS) entry which is preliminary data.</text>
</comment>
<proteinExistence type="predicted"/>
<evidence type="ECO:0000313" key="4">
    <source>
        <dbReference type="Proteomes" id="UP000664521"/>
    </source>
</evidence>
<dbReference type="Gene3D" id="3.40.50.1110">
    <property type="entry name" value="SGNH hydrolase"/>
    <property type="match status" value="1"/>
</dbReference>
<dbReference type="AlphaFoldDB" id="A0A8H3FML0"/>
<evidence type="ECO:0000256" key="1">
    <source>
        <dbReference type="SAM" id="SignalP"/>
    </source>
</evidence>
<protein>
    <recommendedName>
        <fullName evidence="2">SGNH hydrolase-type esterase domain-containing protein</fullName>
    </recommendedName>
</protein>
<dbReference type="OrthoDB" id="21678at2759"/>
<keyword evidence="4" id="KW-1185">Reference proteome</keyword>
<dbReference type="Proteomes" id="UP000664521">
    <property type="component" value="Unassembled WGS sequence"/>
</dbReference>
<evidence type="ECO:0000313" key="3">
    <source>
        <dbReference type="EMBL" id="CAF9927289.1"/>
    </source>
</evidence>
<dbReference type="CDD" id="cd01823">
    <property type="entry name" value="SEST_like"/>
    <property type="match status" value="1"/>
</dbReference>
<dbReference type="InterPro" id="IPR013830">
    <property type="entry name" value="SGNH_hydro"/>
</dbReference>
<dbReference type="SUPFAM" id="SSF52266">
    <property type="entry name" value="SGNH hydrolase"/>
    <property type="match status" value="1"/>
</dbReference>
<dbReference type="Pfam" id="PF13472">
    <property type="entry name" value="Lipase_GDSL_2"/>
    <property type="match status" value="1"/>
</dbReference>
<reference evidence="3" key="1">
    <citation type="submission" date="2021-03" db="EMBL/GenBank/DDBJ databases">
        <authorList>
            <person name="Tagirdzhanova G."/>
        </authorList>
    </citation>
    <scope>NUCLEOTIDE SEQUENCE</scope>
</reference>
<evidence type="ECO:0000259" key="2">
    <source>
        <dbReference type="Pfam" id="PF13472"/>
    </source>
</evidence>
<dbReference type="PANTHER" id="PTHR37981">
    <property type="entry name" value="LIPASE 2"/>
    <property type="match status" value="1"/>
</dbReference>
<organism evidence="3 4">
    <name type="scientific">Heterodermia speciosa</name>
    <dbReference type="NCBI Taxonomy" id="116794"/>
    <lineage>
        <taxon>Eukaryota</taxon>
        <taxon>Fungi</taxon>
        <taxon>Dikarya</taxon>
        <taxon>Ascomycota</taxon>
        <taxon>Pezizomycotina</taxon>
        <taxon>Lecanoromycetes</taxon>
        <taxon>OSLEUM clade</taxon>
        <taxon>Lecanoromycetidae</taxon>
        <taxon>Caliciales</taxon>
        <taxon>Physciaceae</taxon>
        <taxon>Heterodermia</taxon>
    </lineage>
</organism>
<accession>A0A8H3FML0</accession>
<feature type="domain" description="SGNH hydrolase-type esterase" evidence="2">
    <location>
        <begin position="51"/>
        <end position="308"/>
    </location>
</feature>
<feature type="signal peptide" evidence="1">
    <location>
        <begin position="1"/>
        <end position="22"/>
    </location>
</feature>